<dbReference type="RefSeq" id="WP_086069345.1">
    <property type="nucleotide sequence ID" value="NZ_CP048040.1"/>
</dbReference>
<evidence type="ECO:0000313" key="1">
    <source>
        <dbReference type="EMBL" id="ASD48440.1"/>
    </source>
</evidence>
<dbReference type="EMBL" id="KY623659">
    <property type="protein sequence ID" value="ASD48440.1"/>
    <property type="molecule type" value="Genomic_DNA"/>
</dbReference>
<dbReference type="AlphaFoldDB" id="A0A1Z3MKW5"/>
<sequence>MTHQELTLIALKWLKRAQSAGGHGCQVALSECKTGWRGEIPDAIGFRATGHAPTDGSVLVEVKVSRSDFLADAKKTHRQGGGVGRWRYYLAPAGLIRTDELPTKWGLLEVNKRGHVKALAGPALCALGNNQGFRRLLVAFEHEQDLIGENFLLVKALANTGDPQKVLDMLREANNRNALLAKRNDDLRARMERMVINYYRGETQNEGDEEFCKK</sequence>
<organism evidence="1">
    <name type="scientific">Alcaligenes faecalis</name>
    <dbReference type="NCBI Taxonomy" id="511"/>
    <lineage>
        <taxon>Bacteria</taxon>
        <taxon>Pseudomonadati</taxon>
        <taxon>Pseudomonadota</taxon>
        <taxon>Betaproteobacteria</taxon>
        <taxon>Burkholderiales</taxon>
        <taxon>Alcaligenaceae</taxon>
        <taxon>Alcaligenes</taxon>
    </lineage>
</organism>
<accession>A0A1Z3MKW5</accession>
<name>A0A1Z3MKW5_ALCFA</name>
<keyword evidence="1" id="KW-0614">Plasmid</keyword>
<evidence type="ECO:0008006" key="2">
    <source>
        <dbReference type="Google" id="ProtNLM"/>
    </source>
</evidence>
<protein>
    <recommendedName>
        <fullName evidence="2">Adenylosuccinate synthase</fullName>
    </recommendedName>
</protein>
<geneLocation type="plasmid" evidence="1">
    <name>pGZAF1_VIM</name>
</geneLocation>
<reference evidence="1" key="1">
    <citation type="submission" date="2017-02" db="EMBL/GenBank/DDBJ databases">
        <title>Emergence of VIM metallo-beta-lactamase producing Alcaligenes faecalis in GAZA, Palestine.</title>
        <authorList>
            <person name="Al Laham N."/>
            <person name="Chavda K."/>
            <person name="Cienfuegos V."/>
            <person name="Kreiswirth B."/>
            <person name="Chen L."/>
        </authorList>
    </citation>
    <scope>NUCLEOTIDE SEQUENCE</scope>
    <source>
        <strain evidence="1">GZAF1</strain>
        <plasmid evidence="1">pGZAF1_VIM</plasmid>
    </source>
</reference>
<proteinExistence type="predicted"/>